<comment type="caution">
    <text evidence="7">The sequence shown here is derived from an EMBL/GenBank/DDBJ whole genome shotgun (WGS) entry which is preliminary data.</text>
</comment>
<reference evidence="7 8" key="1">
    <citation type="submission" date="2020-08" db="EMBL/GenBank/DDBJ databases">
        <title>Sequencing the genomes of 1000 actinobacteria strains.</title>
        <authorList>
            <person name="Klenk H.-P."/>
        </authorList>
    </citation>
    <scope>NUCLEOTIDE SEQUENCE [LARGE SCALE GENOMIC DNA]</scope>
    <source>
        <strain evidence="7 8">DSM 45507</strain>
    </source>
</reference>
<keyword evidence="4" id="KW-0274">FAD</keyword>
<keyword evidence="3" id="KW-0285">Flavoprotein</keyword>
<evidence type="ECO:0000256" key="5">
    <source>
        <dbReference type="ARBA" id="ARBA00023002"/>
    </source>
</evidence>
<dbReference type="InterPro" id="IPR016166">
    <property type="entry name" value="FAD-bd_PCMH"/>
</dbReference>
<comment type="similarity">
    <text evidence="2">Belongs to the oxygen-dependent FAD-linked oxidoreductase family.</text>
</comment>
<dbReference type="EMBL" id="JACHMB010000001">
    <property type="protein sequence ID" value="MBB5783677.1"/>
    <property type="molecule type" value="Genomic_DNA"/>
</dbReference>
<sequence length="452" mass="46655">MTSHETGLRRAVRGQVLVPGDDGFDAARLAWNRAVEQKVSAVVRVEDAADAAAVVSYAKLAGLGVAVQPGGHGAGDGLDGQILVRTGRMRGVDIRPGERVARVEAGVQWGELLAAAAEHGLTGLAGSSPVVSVTGYTLGGGISWFGRSYGLAANGVRAFEVVDADGARARVTAASDPELFWALRGGGGDFALVTAMEIGLFPAPHLYGGAVIWPVARAEQVLAAFREITATAPEELTLWFTLMRFPPLRELPEPLRGLSAVAVHAAYLGEEAAGRALLAPLGRAGAPLLDTRGPLPAHALGAIAAEPTEPKAGLLRAELVTDLDDACAAALLGTAADGSVAPLTAVQVRHLGGALSRPVLNGGACGHLAEPYALSMLGAADTPQVAAAVKERQAALSRAMIPHTSGRKPYTLLGHGEKAAAAFPGDVLARLRDVKRRRDPYGVFRSNFPVQA</sequence>
<organism evidence="7 8">
    <name type="scientific">Nonomuraea jabiensis</name>
    <dbReference type="NCBI Taxonomy" id="882448"/>
    <lineage>
        <taxon>Bacteria</taxon>
        <taxon>Bacillati</taxon>
        <taxon>Actinomycetota</taxon>
        <taxon>Actinomycetes</taxon>
        <taxon>Streptosporangiales</taxon>
        <taxon>Streptosporangiaceae</taxon>
        <taxon>Nonomuraea</taxon>
    </lineage>
</organism>
<evidence type="ECO:0000256" key="4">
    <source>
        <dbReference type="ARBA" id="ARBA00022827"/>
    </source>
</evidence>
<dbReference type="RefSeq" id="WP_313046758.1">
    <property type="nucleotide sequence ID" value="NZ_JACHMB010000001.1"/>
</dbReference>
<dbReference type="InterPro" id="IPR016167">
    <property type="entry name" value="FAD-bd_PCMH_sub1"/>
</dbReference>
<dbReference type="InterPro" id="IPR050416">
    <property type="entry name" value="FAD-linked_Oxidoreductase"/>
</dbReference>
<evidence type="ECO:0000259" key="6">
    <source>
        <dbReference type="PROSITE" id="PS51387"/>
    </source>
</evidence>
<dbReference type="InterPro" id="IPR006094">
    <property type="entry name" value="Oxid_FAD_bind_N"/>
</dbReference>
<evidence type="ECO:0000313" key="7">
    <source>
        <dbReference type="EMBL" id="MBB5783677.1"/>
    </source>
</evidence>
<dbReference type="SUPFAM" id="SSF56176">
    <property type="entry name" value="FAD-binding/transporter-associated domain-like"/>
    <property type="match status" value="1"/>
</dbReference>
<gene>
    <name evidence="7" type="ORF">HD596_010433</name>
</gene>
<evidence type="ECO:0000256" key="2">
    <source>
        <dbReference type="ARBA" id="ARBA00005466"/>
    </source>
</evidence>
<dbReference type="Pfam" id="PF01565">
    <property type="entry name" value="FAD_binding_4"/>
    <property type="match status" value="1"/>
</dbReference>
<protein>
    <submittedName>
        <fullName evidence="7">FAD/FMN-containing dehydrogenase</fullName>
    </submittedName>
</protein>
<dbReference type="Gene3D" id="3.40.462.20">
    <property type="match status" value="1"/>
</dbReference>
<dbReference type="PANTHER" id="PTHR42973:SF39">
    <property type="entry name" value="FAD-BINDING PCMH-TYPE DOMAIN-CONTAINING PROTEIN"/>
    <property type="match status" value="1"/>
</dbReference>
<evidence type="ECO:0000313" key="8">
    <source>
        <dbReference type="Proteomes" id="UP000579153"/>
    </source>
</evidence>
<keyword evidence="8" id="KW-1185">Reference proteome</keyword>
<dbReference type="GO" id="GO:0016491">
    <property type="term" value="F:oxidoreductase activity"/>
    <property type="evidence" value="ECO:0007669"/>
    <property type="project" value="UniProtKB-KW"/>
</dbReference>
<evidence type="ECO:0000256" key="3">
    <source>
        <dbReference type="ARBA" id="ARBA00022630"/>
    </source>
</evidence>
<dbReference type="InterPro" id="IPR016169">
    <property type="entry name" value="FAD-bd_PCMH_sub2"/>
</dbReference>
<dbReference type="AlphaFoldDB" id="A0A7W9GH15"/>
<comment type="cofactor">
    <cofactor evidence="1">
        <name>FAD</name>
        <dbReference type="ChEBI" id="CHEBI:57692"/>
    </cofactor>
</comment>
<dbReference type="InterPro" id="IPR036318">
    <property type="entry name" value="FAD-bd_PCMH-like_sf"/>
</dbReference>
<dbReference type="PROSITE" id="PS51387">
    <property type="entry name" value="FAD_PCMH"/>
    <property type="match status" value="1"/>
</dbReference>
<dbReference type="Gene3D" id="3.30.43.10">
    <property type="entry name" value="Uridine Diphospho-n-acetylenolpyruvylglucosamine Reductase, domain 2"/>
    <property type="match status" value="1"/>
</dbReference>
<dbReference type="PANTHER" id="PTHR42973">
    <property type="entry name" value="BINDING OXIDOREDUCTASE, PUTATIVE (AFU_ORTHOLOGUE AFUA_1G17690)-RELATED"/>
    <property type="match status" value="1"/>
</dbReference>
<proteinExistence type="inferred from homology"/>
<name>A0A7W9GH15_9ACTN</name>
<dbReference type="GO" id="GO:0071949">
    <property type="term" value="F:FAD binding"/>
    <property type="evidence" value="ECO:0007669"/>
    <property type="project" value="InterPro"/>
</dbReference>
<dbReference type="Gene3D" id="3.30.465.10">
    <property type="match status" value="1"/>
</dbReference>
<feature type="domain" description="FAD-binding PCMH-type" evidence="6">
    <location>
        <begin position="35"/>
        <end position="203"/>
    </location>
</feature>
<accession>A0A7W9GH15</accession>
<dbReference type="Proteomes" id="UP000579153">
    <property type="component" value="Unassembled WGS sequence"/>
</dbReference>
<keyword evidence="5" id="KW-0560">Oxidoreductase</keyword>
<evidence type="ECO:0000256" key="1">
    <source>
        <dbReference type="ARBA" id="ARBA00001974"/>
    </source>
</evidence>